<feature type="region of interest" description="Disordered" evidence="1">
    <location>
        <begin position="54"/>
        <end position="75"/>
    </location>
</feature>
<dbReference type="EMBL" id="CM035414">
    <property type="protein sequence ID" value="KAH7428491.1"/>
    <property type="molecule type" value="Genomic_DNA"/>
</dbReference>
<organism evidence="2 3">
    <name type="scientific">Ceratopteris richardii</name>
    <name type="common">Triangle waterfern</name>
    <dbReference type="NCBI Taxonomy" id="49495"/>
    <lineage>
        <taxon>Eukaryota</taxon>
        <taxon>Viridiplantae</taxon>
        <taxon>Streptophyta</taxon>
        <taxon>Embryophyta</taxon>
        <taxon>Tracheophyta</taxon>
        <taxon>Polypodiopsida</taxon>
        <taxon>Polypodiidae</taxon>
        <taxon>Polypodiales</taxon>
        <taxon>Pteridineae</taxon>
        <taxon>Pteridaceae</taxon>
        <taxon>Parkerioideae</taxon>
        <taxon>Ceratopteris</taxon>
    </lineage>
</organism>
<accession>A0A8T2TZS4</accession>
<sequence>MKYGAVGIDLTQAIVIAVTASYRTQKMEDEPLQEELRVRASRYQKVKLAFWNQKKSKRGEGKTEGSEESGYDIHNTDSTSVDVGDHLLQYIIVLVESIFHCIDVTTLKL</sequence>
<comment type="caution">
    <text evidence="2">The sequence shown here is derived from an EMBL/GenBank/DDBJ whole genome shotgun (WGS) entry which is preliminary data.</text>
</comment>
<evidence type="ECO:0000313" key="3">
    <source>
        <dbReference type="Proteomes" id="UP000825935"/>
    </source>
</evidence>
<name>A0A8T2TZS4_CERRI</name>
<dbReference type="Proteomes" id="UP000825935">
    <property type="component" value="Chromosome 9"/>
</dbReference>
<keyword evidence="3" id="KW-1185">Reference proteome</keyword>
<gene>
    <name evidence="2" type="ORF">KP509_09G004200</name>
</gene>
<evidence type="ECO:0000313" key="2">
    <source>
        <dbReference type="EMBL" id="KAH7428492.1"/>
    </source>
</evidence>
<dbReference type="EMBL" id="CM035414">
    <property type="protein sequence ID" value="KAH7428492.1"/>
    <property type="molecule type" value="Genomic_DNA"/>
</dbReference>
<evidence type="ECO:0000256" key="1">
    <source>
        <dbReference type="SAM" id="MobiDB-lite"/>
    </source>
</evidence>
<reference evidence="2" key="1">
    <citation type="submission" date="2021-08" db="EMBL/GenBank/DDBJ databases">
        <title>WGS assembly of Ceratopteris richardii.</title>
        <authorList>
            <person name="Marchant D.B."/>
            <person name="Chen G."/>
            <person name="Jenkins J."/>
            <person name="Shu S."/>
            <person name="Leebens-Mack J."/>
            <person name="Grimwood J."/>
            <person name="Schmutz J."/>
            <person name="Soltis P."/>
            <person name="Soltis D."/>
            <person name="Chen Z.-H."/>
        </authorList>
    </citation>
    <scope>NUCLEOTIDE SEQUENCE</scope>
    <source>
        <strain evidence="2">Whitten #5841</strain>
        <tissue evidence="2">Leaf</tissue>
    </source>
</reference>
<proteinExistence type="predicted"/>
<protein>
    <submittedName>
        <fullName evidence="2">Uncharacterized protein</fullName>
    </submittedName>
</protein>
<dbReference type="AlphaFoldDB" id="A0A8T2TZS4"/>